<organism evidence="2 3">
    <name type="scientific">Ziziphus jujuba var. spinosa</name>
    <dbReference type="NCBI Taxonomy" id="714518"/>
    <lineage>
        <taxon>Eukaryota</taxon>
        <taxon>Viridiplantae</taxon>
        <taxon>Streptophyta</taxon>
        <taxon>Embryophyta</taxon>
        <taxon>Tracheophyta</taxon>
        <taxon>Spermatophyta</taxon>
        <taxon>Magnoliopsida</taxon>
        <taxon>eudicotyledons</taxon>
        <taxon>Gunneridae</taxon>
        <taxon>Pentapetalae</taxon>
        <taxon>rosids</taxon>
        <taxon>fabids</taxon>
        <taxon>Rosales</taxon>
        <taxon>Rhamnaceae</taxon>
        <taxon>Paliureae</taxon>
        <taxon>Ziziphus</taxon>
    </lineage>
</organism>
<comment type="caution">
    <text evidence="2">The sequence shown here is derived from an EMBL/GenBank/DDBJ whole genome shotgun (WGS) entry which is preliminary data.</text>
</comment>
<protein>
    <submittedName>
        <fullName evidence="2">Uncharacterized protein</fullName>
    </submittedName>
</protein>
<gene>
    <name evidence="2" type="ORF">FEM48_Zijuj09G0091000</name>
</gene>
<evidence type="ECO:0000313" key="2">
    <source>
        <dbReference type="EMBL" id="KAH7517688.1"/>
    </source>
</evidence>
<dbReference type="AlphaFoldDB" id="A0A978US38"/>
<name>A0A978US38_ZIZJJ</name>
<dbReference type="EMBL" id="JAEACU010000009">
    <property type="protein sequence ID" value="KAH7517688.1"/>
    <property type="molecule type" value="Genomic_DNA"/>
</dbReference>
<evidence type="ECO:0000256" key="1">
    <source>
        <dbReference type="SAM" id="MobiDB-lite"/>
    </source>
</evidence>
<feature type="compositionally biased region" description="Low complexity" evidence="1">
    <location>
        <begin position="26"/>
        <end position="41"/>
    </location>
</feature>
<sequence length="117" mass="12931">MKLPKQAPNRAPNQELSQPSIQSQFRPRISSPGSSPINSTPRTLPNSCQERIDRGRESTLTLSLPKDPAPHILRALALDLIDRKNSALRSLDLALSFPCVKSLLEKKRGDALVKRPS</sequence>
<dbReference type="Proteomes" id="UP000813462">
    <property type="component" value="Unassembled WGS sequence"/>
</dbReference>
<feature type="region of interest" description="Disordered" evidence="1">
    <location>
        <begin position="1"/>
        <end position="56"/>
    </location>
</feature>
<reference evidence="2" key="1">
    <citation type="journal article" date="2021" name="Front. Plant Sci.">
        <title>Chromosome-Scale Genome Assembly for Chinese Sour Jujube and Insights Into Its Genome Evolution and Domestication Signature.</title>
        <authorList>
            <person name="Shen L.-Y."/>
            <person name="Luo H."/>
            <person name="Wang X.-L."/>
            <person name="Wang X.-M."/>
            <person name="Qiu X.-J."/>
            <person name="Liu H."/>
            <person name="Zhou S.-S."/>
            <person name="Jia K.-H."/>
            <person name="Nie S."/>
            <person name="Bao Y.-T."/>
            <person name="Zhang R.-G."/>
            <person name="Yun Q.-Z."/>
            <person name="Chai Y.-H."/>
            <person name="Lu J.-Y."/>
            <person name="Li Y."/>
            <person name="Zhao S.-W."/>
            <person name="Mao J.-F."/>
            <person name="Jia S.-G."/>
            <person name="Mao Y.-M."/>
        </authorList>
    </citation>
    <scope>NUCLEOTIDE SEQUENCE</scope>
    <source>
        <strain evidence="2">AT0</strain>
        <tissue evidence="2">Leaf</tissue>
    </source>
</reference>
<feature type="compositionally biased region" description="Polar residues" evidence="1">
    <location>
        <begin position="11"/>
        <end position="25"/>
    </location>
</feature>
<proteinExistence type="predicted"/>
<accession>A0A978US38</accession>
<evidence type="ECO:0000313" key="3">
    <source>
        <dbReference type="Proteomes" id="UP000813462"/>
    </source>
</evidence>